<dbReference type="Gene3D" id="2.60.40.10">
    <property type="entry name" value="Immunoglobulins"/>
    <property type="match status" value="2"/>
</dbReference>
<evidence type="ECO:0000259" key="2">
    <source>
        <dbReference type="Pfam" id="PF16403"/>
    </source>
</evidence>
<feature type="region of interest" description="Disordered" evidence="1">
    <location>
        <begin position="163"/>
        <end position="186"/>
    </location>
</feature>
<sequence>MKITKRKFTNKGIKLKITGIFSTVLLLASPLTSTFTAFYQTEQVQASNVWDRETDPSNSNDYDQLLQNAGPADAIVDWYPTKDALGPDPSGQDLVKQLIDLSIATNDSTSITRKILFNDTTGSNSNASYRDVYDKYNLAFGFIAQILNSKGIGSGIGLNLKQGAKTSSKDQDPLNDSGKSVVSGRVTEKPGIGEGVNVSDVLGTAFFGNPEDGYAQIYVNGYDNVAQSEANIIREATSSITIVAGSKGTGKKATAIFKLNNRTLPVGVSNSKLNNYVDDSVYALDSTSKDVAGLNLTTASQNFINQLDFSKTPKFWVTGNDGSGTIVVPRGTTAKQIAELISKRQIAGNNTLDESAPMKAVQAATAPGEPDAKNPIAGTNKKWEDVSYSHFYEGTQKNKIGSDEVGVPWANNRLAGGAVDSRYNNALSVHSGIDGPESFNDNSTISGWETRLKTKQYREYNNVFNTNEGIKTNDSIELYPGNTLSPVFITDPNNKPTTDGWFGGNDHLIDTNKLFNNGNWTTKSASSLPDVKTSEGSPFEETKRQNDLLPAKNMNQDVNVAGTSDHTKSSNIGKVKHLFTPSSYFKESYDANHFVTNSPELQDSNVDSIAKSISSNGSFNDKSADGQIQKSFTYEAPVSSWIYKSYDNPYSTVMSSAGAQTTDGEPLKEDNSNSTIKPQEWLDLDDPNNPEATKGIHIGAQKGTAYSKQTDRVEPADGYGDTYFYAGVYPTNKPAGDPDSTLKIPFPDEGGRTNRWIRFGSGSAGTLVKYGAVGTDGEDVENDETQGVPTVSGSSGFGIDFITGGTGGTSYNMNRIVNGVTYPNSSGITNILNKDGNNFSNIHIWDDSQYFVQTWDKNTTVKDDNGNRTLNVKPLIYNKNVSFDRDSIGKVDSPNFEAKYYLAGYVRFYSGAPGSVAFYLLGDHINQTKASKRAYYNSNLYNNPSGEFSKGNAAHKNNSRFFVSQDFSIGPVSSDMINDPGGDDLTLNGVTYPAKKDSPGATPEENAEKILKLAVLYNDPTQNPNNKAADPSVKAEFTDSGTDGNGHGTDGTGYKLVTIADAARKQGITEDELAAEVAKVTKKNPNTVKHTKWVEATLPRIKQNAGRARINVVIYDKAAVSAPDDNKPTEPVKPTKPSFSVTDVSQGNDPFNSQLSPYTTTYDDGAVLKAGDVPQSFKNLLLNTLVAGNPDFTGSPEKTKQLLVGAFLDSWQQNNRAGSSLYLYGGFGISNTDSKHSYDRWPTGFDSNTGDYQTAITRFPGNFYRGVQDLKLVDGKSSIKGISADSLTADVSKLDLSKAGTYPVVFTYTNPDNKDSKSSITVPITVADQSAPIFTFQNSDDSTIYVGDNFDPNSGFKVVGSWSIFHQYQGNYNSIQNYAGIARDAKGNPEVSVTGSVNTLRPGIYQLTYKATNTSGLTTTMVRNITVLPRETTGDWKATPLKAIGYINYVPGYGIMVYDAPAGNKTGQRLAHGSSWKISQKAINAKGEIFYRVGRNQWINGKYVSFSPIDSFIPLKGEVTIVYEKGYGVNLWKSAGTSGGFYPERKLMTDTRWKTSGKQNGFYKVGKDQWIQGDYASFKSY</sequence>
<dbReference type="Pfam" id="PF16403">
    <property type="entry name" value="Bact_surface_Ig-like"/>
    <property type="match status" value="1"/>
</dbReference>
<reference evidence="3 4" key="1">
    <citation type="journal article" date="2023" name="Microbiol. Spectr.">
        <title>Symbiosis of Carpenter Bees with Uncharacterized Lactic Acid Bacteria Showing NAD Auxotrophy.</title>
        <authorList>
            <person name="Kawasaki S."/>
            <person name="Ozawa K."/>
            <person name="Mori T."/>
            <person name="Yamamoto A."/>
            <person name="Ito M."/>
            <person name="Ohkuma M."/>
            <person name="Sakamoto M."/>
            <person name="Matsutani M."/>
        </authorList>
    </citation>
    <scope>NUCLEOTIDE SEQUENCE [LARGE SCALE GENOMIC DNA]</scope>
    <source>
        <strain evidence="3 4">KimC2</strain>
    </source>
</reference>
<proteinExistence type="predicted"/>
<name>A0AAU9D724_9LACO</name>
<feature type="compositionally biased region" description="Polar residues" evidence="1">
    <location>
        <begin position="1137"/>
        <end position="1154"/>
    </location>
</feature>
<evidence type="ECO:0000313" key="3">
    <source>
        <dbReference type="EMBL" id="BDR55455.1"/>
    </source>
</evidence>
<dbReference type="Proteomes" id="UP001321804">
    <property type="component" value="Chromosome"/>
</dbReference>
<feature type="region of interest" description="Disordered" evidence="1">
    <location>
        <begin position="1122"/>
        <end position="1154"/>
    </location>
</feature>
<feature type="region of interest" description="Disordered" evidence="1">
    <location>
        <begin position="655"/>
        <end position="696"/>
    </location>
</feature>
<accession>A0AAU9D724</accession>
<protein>
    <recommendedName>
        <fullName evidence="2">Pesticidal crystal protein Cry22Aa Ig-like domain-containing protein</fullName>
    </recommendedName>
</protein>
<dbReference type="InterPro" id="IPR032179">
    <property type="entry name" value="Cry22Aa_Ig-like"/>
</dbReference>
<dbReference type="KEGG" id="xak:KIMC2_00170"/>
<keyword evidence="4" id="KW-1185">Reference proteome</keyword>
<organism evidence="3 4">
    <name type="scientific">Xylocopilactobacillus apis</name>
    <dbReference type="NCBI Taxonomy" id="2932183"/>
    <lineage>
        <taxon>Bacteria</taxon>
        <taxon>Bacillati</taxon>
        <taxon>Bacillota</taxon>
        <taxon>Bacilli</taxon>
        <taxon>Lactobacillales</taxon>
        <taxon>Lactobacillaceae</taxon>
        <taxon>Xylocopilactobacillus</taxon>
    </lineage>
</organism>
<dbReference type="EMBL" id="AP026801">
    <property type="protein sequence ID" value="BDR55455.1"/>
    <property type="molecule type" value="Genomic_DNA"/>
</dbReference>
<dbReference type="InterPro" id="IPR013783">
    <property type="entry name" value="Ig-like_fold"/>
</dbReference>
<feature type="domain" description="Pesticidal crystal protein Cry22Aa Ig-like" evidence="2">
    <location>
        <begin position="1370"/>
        <end position="1427"/>
    </location>
</feature>
<dbReference type="RefSeq" id="WP_317696757.1">
    <property type="nucleotide sequence ID" value="NZ_AP026801.1"/>
</dbReference>
<gene>
    <name evidence="3" type="ORF">KIMC2_00170</name>
</gene>
<feature type="region of interest" description="Disordered" evidence="1">
    <location>
        <begin position="1021"/>
        <end position="1049"/>
    </location>
</feature>
<evidence type="ECO:0000313" key="4">
    <source>
        <dbReference type="Proteomes" id="UP001321804"/>
    </source>
</evidence>
<evidence type="ECO:0000256" key="1">
    <source>
        <dbReference type="SAM" id="MobiDB-lite"/>
    </source>
</evidence>